<dbReference type="Proteomes" id="UP000184420">
    <property type="component" value="Unassembled WGS sequence"/>
</dbReference>
<dbReference type="GO" id="GO:0009055">
    <property type="term" value="F:electron transfer activity"/>
    <property type="evidence" value="ECO:0007669"/>
    <property type="project" value="TreeGrafter"/>
</dbReference>
<evidence type="ECO:0000313" key="3">
    <source>
        <dbReference type="EMBL" id="SHM98386.1"/>
    </source>
</evidence>
<organism evidence="3 4">
    <name type="scientific">Chitinophaga jiangningensis</name>
    <dbReference type="NCBI Taxonomy" id="1419482"/>
    <lineage>
        <taxon>Bacteria</taxon>
        <taxon>Pseudomonadati</taxon>
        <taxon>Bacteroidota</taxon>
        <taxon>Chitinophagia</taxon>
        <taxon>Chitinophagales</taxon>
        <taxon>Chitinophagaceae</taxon>
        <taxon>Chitinophaga</taxon>
    </lineage>
</organism>
<evidence type="ECO:0000313" key="4">
    <source>
        <dbReference type="Proteomes" id="UP000184420"/>
    </source>
</evidence>
<dbReference type="SUPFAM" id="SSF52218">
    <property type="entry name" value="Flavoproteins"/>
    <property type="match status" value="1"/>
</dbReference>
<sequence>MKTLIIVVHPEMEKSVANKAWVAAARRHPEKYTVHELHQVYPDGKIDVAKEQQLLAAHDKIIFQFPFYWFNCPPFFKQWLDEVLTYGWAYGSKSGYQMAGKKVALALSVGINEAEYAPGAKYKYTLAQLTAPFEITFQYIRADYQPFFAWYGLELNAAPEWIQESEAQYLAFLAAF</sequence>
<dbReference type="RefSeq" id="WP_073087784.1">
    <property type="nucleotide sequence ID" value="NZ_FRBL01000016.1"/>
</dbReference>
<dbReference type="InterPro" id="IPR046980">
    <property type="entry name" value="KefG/KefF"/>
</dbReference>
<dbReference type="STRING" id="1419482.SAMN05444266_11662"/>
<dbReference type="Pfam" id="PF02525">
    <property type="entry name" value="Flavodoxin_2"/>
    <property type="match status" value="1"/>
</dbReference>
<keyword evidence="4" id="KW-1185">Reference proteome</keyword>
<proteinExistence type="predicted"/>
<accession>A0A1M7N4I0</accession>
<keyword evidence="1" id="KW-0560">Oxidoreductase</keyword>
<dbReference type="EMBL" id="FRBL01000016">
    <property type="protein sequence ID" value="SHM98386.1"/>
    <property type="molecule type" value="Genomic_DNA"/>
</dbReference>
<dbReference type="PANTHER" id="PTHR47307">
    <property type="entry name" value="GLUTATHIONE-REGULATED POTASSIUM-EFFLUX SYSTEM ANCILLARY PROTEIN KEFG"/>
    <property type="match status" value="1"/>
</dbReference>
<dbReference type="GO" id="GO:0003955">
    <property type="term" value="F:NAD(P)H dehydrogenase (quinone) activity"/>
    <property type="evidence" value="ECO:0007669"/>
    <property type="project" value="TreeGrafter"/>
</dbReference>
<dbReference type="InterPro" id="IPR029039">
    <property type="entry name" value="Flavoprotein-like_sf"/>
</dbReference>
<dbReference type="GO" id="GO:0010181">
    <property type="term" value="F:FMN binding"/>
    <property type="evidence" value="ECO:0007669"/>
    <property type="project" value="TreeGrafter"/>
</dbReference>
<reference evidence="3 4" key="1">
    <citation type="submission" date="2016-11" db="EMBL/GenBank/DDBJ databases">
        <authorList>
            <person name="Jaros S."/>
            <person name="Januszkiewicz K."/>
            <person name="Wedrychowicz H."/>
        </authorList>
    </citation>
    <scope>NUCLEOTIDE SEQUENCE [LARGE SCALE GENOMIC DNA]</scope>
    <source>
        <strain evidence="3 4">DSM 27406</strain>
    </source>
</reference>
<evidence type="ECO:0000259" key="2">
    <source>
        <dbReference type="Pfam" id="PF02525"/>
    </source>
</evidence>
<feature type="domain" description="Flavodoxin-like fold" evidence="2">
    <location>
        <begin position="1"/>
        <end position="171"/>
    </location>
</feature>
<gene>
    <name evidence="3" type="ORF">SAMN05444266_11662</name>
</gene>
<dbReference type="AlphaFoldDB" id="A0A1M7N4I0"/>
<dbReference type="PANTHER" id="PTHR47307:SF1">
    <property type="entry name" value="GLUTATHIONE-REGULATED POTASSIUM-EFFLUX SYSTEM ANCILLARY PROTEIN KEFG"/>
    <property type="match status" value="1"/>
</dbReference>
<protein>
    <submittedName>
        <fullName evidence="3">Putative NADPH-quinone reductase (Modulator of drug activity B)</fullName>
    </submittedName>
</protein>
<dbReference type="InterPro" id="IPR003680">
    <property type="entry name" value="Flavodoxin_fold"/>
</dbReference>
<name>A0A1M7N4I0_9BACT</name>
<dbReference type="OrthoDB" id="652200at2"/>
<dbReference type="Gene3D" id="3.40.50.360">
    <property type="match status" value="1"/>
</dbReference>
<evidence type="ECO:0000256" key="1">
    <source>
        <dbReference type="ARBA" id="ARBA00023002"/>
    </source>
</evidence>